<feature type="domain" description="DUF2520" evidence="3">
    <location>
        <begin position="126"/>
        <end position="248"/>
    </location>
</feature>
<dbReference type="STRING" id="1120977.GCA_000619845_00368"/>
<dbReference type="Pfam" id="PF03807">
    <property type="entry name" value="F420_oxidored"/>
    <property type="match status" value="1"/>
</dbReference>
<dbReference type="InterPro" id="IPR018931">
    <property type="entry name" value="DUF2520"/>
</dbReference>
<dbReference type="Gene3D" id="3.40.50.720">
    <property type="entry name" value="NAD(P)-binding Rossmann-like Domain"/>
    <property type="match status" value="1"/>
</dbReference>
<organism evidence="4 5">
    <name type="scientific">Alkanindiges illinoisensis</name>
    <dbReference type="NCBI Taxonomy" id="197183"/>
    <lineage>
        <taxon>Bacteria</taxon>
        <taxon>Pseudomonadati</taxon>
        <taxon>Pseudomonadota</taxon>
        <taxon>Gammaproteobacteria</taxon>
        <taxon>Moraxellales</taxon>
        <taxon>Moraxellaceae</taxon>
        <taxon>Alkanindiges</taxon>
    </lineage>
</organism>
<dbReference type="InterPro" id="IPR037108">
    <property type="entry name" value="TM1727-like_C_sf"/>
</dbReference>
<dbReference type="Proteomes" id="UP000297834">
    <property type="component" value="Unassembled WGS sequence"/>
</dbReference>
<dbReference type="SUPFAM" id="SSF48179">
    <property type="entry name" value="6-phosphogluconate dehydrogenase C-terminal domain-like"/>
    <property type="match status" value="1"/>
</dbReference>
<dbReference type="AlphaFoldDB" id="A0A4Y7XBI5"/>
<dbReference type="InterPro" id="IPR008927">
    <property type="entry name" value="6-PGluconate_DH-like_C_sf"/>
</dbReference>
<dbReference type="Gene3D" id="1.10.1040.20">
    <property type="entry name" value="ProC-like, C-terminal domain"/>
    <property type="match status" value="1"/>
</dbReference>
<evidence type="ECO:0000256" key="1">
    <source>
        <dbReference type="ARBA" id="ARBA00023002"/>
    </source>
</evidence>
<dbReference type="PANTHER" id="PTHR40459:SF1">
    <property type="entry name" value="CONSERVED HYPOTHETICAL ALANINE AND LEUCINE RICH PROTEIN"/>
    <property type="match status" value="1"/>
</dbReference>
<gene>
    <name evidence="4" type="ORF">E2B99_08475</name>
</gene>
<name>A0A4Y7XBI5_9GAMM</name>
<comment type="caution">
    <text evidence="4">The sequence shown here is derived from an EMBL/GenBank/DDBJ whole genome shotgun (WGS) entry which is preliminary data.</text>
</comment>
<evidence type="ECO:0000259" key="2">
    <source>
        <dbReference type="Pfam" id="PF03807"/>
    </source>
</evidence>
<protein>
    <submittedName>
        <fullName evidence="4">DUF2520 domain-containing protein</fullName>
    </submittedName>
</protein>
<dbReference type="Pfam" id="PF10728">
    <property type="entry name" value="DUF2520"/>
    <property type="match status" value="1"/>
</dbReference>
<dbReference type="InterPro" id="IPR028939">
    <property type="entry name" value="P5C_Rdtase_cat_N"/>
</dbReference>
<dbReference type="GO" id="GO:0016491">
    <property type="term" value="F:oxidoreductase activity"/>
    <property type="evidence" value="ECO:0007669"/>
    <property type="project" value="UniProtKB-KW"/>
</dbReference>
<sequence length="260" mass="28772">MNISLIGSGNVATHLAQALYDLKHQIVQVYSQNLKNAQQLASLVQAQPVYQLQELQPADLYLIAVKDSAIAEIAAQLAPLNIQGIVAHTSGSTALDAIQQSSPHYGVFYPLQTFSKAKAVDFSQVPLLLEGSSAKVIQQLDILARQLSTQVYHYSTQQRRSLHLAAVIACNFSNYLYSVADDYLTRQGVDFDLLKPLILETASKIQHHAPIHMQTGPAVRHDQGILDMHQQMLESQPQLQQVYELLSQGIMHLHMSGNKN</sequence>
<proteinExistence type="predicted"/>
<dbReference type="RefSeq" id="WP_134244573.1">
    <property type="nucleotide sequence ID" value="NZ_SNTY01000030.1"/>
</dbReference>
<evidence type="ECO:0000313" key="4">
    <source>
        <dbReference type="EMBL" id="TEU26138.1"/>
    </source>
</evidence>
<dbReference type="InterPro" id="IPR036291">
    <property type="entry name" value="NAD(P)-bd_dom_sf"/>
</dbReference>
<reference evidence="4 5" key="1">
    <citation type="submission" date="2019-03" db="EMBL/GenBank/DDBJ databases">
        <title>Alkanindiges illinoisensis: a potential pathogenic isolated from ascites of a gastric cancer patient with abdominal metastasis.</title>
        <authorList>
            <person name="Hu X."/>
            <person name="Yang B."/>
            <person name="Yan X."/>
            <person name="Lin L."/>
            <person name="Zhao H."/>
            <person name="Zhou F."/>
            <person name="Su B."/>
            <person name="Chen J."/>
            <person name="Rui Y."/>
            <person name="Wang Q."/>
            <person name="Zheng L."/>
        </authorList>
    </citation>
    <scope>NUCLEOTIDE SEQUENCE [LARGE SCALE GENOMIC DNA]</scope>
    <source>
        <strain evidence="4 5">NFYY 23406</strain>
    </source>
</reference>
<keyword evidence="5" id="KW-1185">Reference proteome</keyword>
<dbReference type="EMBL" id="SNTY01000030">
    <property type="protein sequence ID" value="TEU26138.1"/>
    <property type="molecule type" value="Genomic_DNA"/>
</dbReference>
<dbReference type="SUPFAM" id="SSF51735">
    <property type="entry name" value="NAD(P)-binding Rossmann-fold domains"/>
    <property type="match status" value="1"/>
</dbReference>
<dbReference type="PANTHER" id="PTHR40459">
    <property type="entry name" value="CONSERVED HYPOTHETICAL ALANINE AND LEUCINE RICH PROTEIN"/>
    <property type="match status" value="1"/>
</dbReference>
<dbReference type="OrthoDB" id="9810755at2"/>
<evidence type="ECO:0000313" key="5">
    <source>
        <dbReference type="Proteomes" id="UP000297834"/>
    </source>
</evidence>
<evidence type="ECO:0000259" key="3">
    <source>
        <dbReference type="Pfam" id="PF10728"/>
    </source>
</evidence>
<accession>A0A4Y7XBI5</accession>
<feature type="domain" description="Pyrroline-5-carboxylate reductase catalytic N-terminal" evidence="2">
    <location>
        <begin position="3"/>
        <end position="80"/>
    </location>
</feature>
<keyword evidence="1" id="KW-0560">Oxidoreductase</keyword>